<dbReference type="GO" id="GO:0005886">
    <property type="term" value="C:plasma membrane"/>
    <property type="evidence" value="ECO:0007669"/>
    <property type="project" value="UniProtKB-SubCell"/>
</dbReference>
<evidence type="ECO:0000256" key="3">
    <source>
        <dbReference type="ARBA" id="ARBA00022692"/>
    </source>
</evidence>
<keyword evidence="5 6" id="KW-0472">Membrane</keyword>
<evidence type="ECO:0000256" key="5">
    <source>
        <dbReference type="ARBA" id="ARBA00023136"/>
    </source>
</evidence>
<organism evidence="8 9">
    <name type="scientific">Pseudooceanicola nanhaiensis</name>
    <dbReference type="NCBI Taxonomy" id="375761"/>
    <lineage>
        <taxon>Bacteria</taxon>
        <taxon>Pseudomonadati</taxon>
        <taxon>Pseudomonadota</taxon>
        <taxon>Alphaproteobacteria</taxon>
        <taxon>Rhodobacterales</taxon>
        <taxon>Paracoccaceae</taxon>
        <taxon>Pseudooceanicola</taxon>
    </lineage>
</organism>
<gene>
    <name evidence="8" type="ORF">GCM10011534_42820</name>
</gene>
<comment type="subcellular location">
    <subcellularLocation>
        <location evidence="1">Cell membrane</location>
        <topology evidence="1">Multi-pass membrane protein</topology>
    </subcellularLocation>
</comment>
<protein>
    <recommendedName>
        <fullName evidence="7">Major facilitator superfamily (MFS) profile domain-containing protein</fullName>
    </recommendedName>
</protein>
<feature type="transmembrane region" description="Helical" evidence="6">
    <location>
        <begin position="85"/>
        <end position="107"/>
    </location>
</feature>
<accession>A0A917TAG8</accession>
<sequence length="275" mass="28094">MTTLLPGLHPGRPRILLPTLVLFNFVSVLSGFVLVGFLPQLRAEFDLSATAAGLLVAAFTTTYAIASPMLGMVTTYLGYRRALTLAMAICAAAALASSLAPALLVLIGARMCAAIGSALYTPTAAALAVEKTMPDARGRVLTAIYLGVSLSQIVGIPLGAWLAIHVGWRVSFTAVAAMAAVMALALLVVVPAVRPVAGAGASDLRGALARPGVGLALAMTAACSLATNFIYTFVAAIIAAQVGFEWVPQLLVVMGRGVLVGTLATGMLLDHIGPL</sequence>
<evidence type="ECO:0000256" key="4">
    <source>
        <dbReference type="ARBA" id="ARBA00022989"/>
    </source>
</evidence>
<evidence type="ECO:0000256" key="1">
    <source>
        <dbReference type="ARBA" id="ARBA00004651"/>
    </source>
</evidence>
<feature type="transmembrane region" description="Helical" evidence="6">
    <location>
        <begin position="170"/>
        <end position="193"/>
    </location>
</feature>
<dbReference type="AlphaFoldDB" id="A0A917TAG8"/>
<evidence type="ECO:0000256" key="2">
    <source>
        <dbReference type="ARBA" id="ARBA00022475"/>
    </source>
</evidence>
<dbReference type="Gene3D" id="1.20.1250.20">
    <property type="entry name" value="MFS general substrate transporter like domains"/>
    <property type="match status" value="1"/>
</dbReference>
<dbReference type="EMBL" id="BMLF01000008">
    <property type="protein sequence ID" value="GGM16331.1"/>
    <property type="molecule type" value="Genomic_DNA"/>
</dbReference>
<evidence type="ECO:0000256" key="6">
    <source>
        <dbReference type="SAM" id="Phobius"/>
    </source>
</evidence>
<dbReference type="InterPro" id="IPR020846">
    <property type="entry name" value="MFS_dom"/>
</dbReference>
<keyword evidence="4 6" id="KW-1133">Transmembrane helix</keyword>
<dbReference type="InterPro" id="IPR050189">
    <property type="entry name" value="MFS_Efflux_Transporters"/>
</dbReference>
<reference evidence="8" key="2">
    <citation type="submission" date="2020-09" db="EMBL/GenBank/DDBJ databases">
        <authorList>
            <person name="Sun Q."/>
            <person name="Zhou Y."/>
        </authorList>
    </citation>
    <scope>NUCLEOTIDE SEQUENCE</scope>
    <source>
        <strain evidence="8">CGMCC 1.6293</strain>
    </source>
</reference>
<dbReference type="InterPro" id="IPR036259">
    <property type="entry name" value="MFS_trans_sf"/>
</dbReference>
<dbReference type="PROSITE" id="PS50850">
    <property type="entry name" value="MFS"/>
    <property type="match status" value="1"/>
</dbReference>
<proteinExistence type="predicted"/>
<dbReference type="PANTHER" id="PTHR43124">
    <property type="entry name" value="PURINE EFFLUX PUMP PBUE"/>
    <property type="match status" value="1"/>
</dbReference>
<feature type="transmembrane region" description="Helical" evidence="6">
    <location>
        <begin position="140"/>
        <end position="164"/>
    </location>
</feature>
<dbReference type="Pfam" id="PF07690">
    <property type="entry name" value="MFS_1"/>
    <property type="match status" value="1"/>
</dbReference>
<evidence type="ECO:0000313" key="9">
    <source>
        <dbReference type="Proteomes" id="UP000649829"/>
    </source>
</evidence>
<evidence type="ECO:0000313" key="8">
    <source>
        <dbReference type="EMBL" id="GGM16331.1"/>
    </source>
</evidence>
<keyword evidence="2" id="KW-1003">Cell membrane</keyword>
<dbReference type="Proteomes" id="UP000649829">
    <property type="component" value="Unassembled WGS sequence"/>
</dbReference>
<keyword evidence="3 6" id="KW-0812">Transmembrane</keyword>
<feature type="domain" description="Major facilitator superfamily (MFS) profile" evidence="7">
    <location>
        <begin position="16"/>
        <end position="275"/>
    </location>
</feature>
<feature type="transmembrane region" description="Helical" evidence="6">
    <location>
        <begin position="246"/>
        <end position="269"/>
    </location>
</feature>
<feature type="transmembrane region" description="Helical" evidence="6">
    <location>
        <begin position="45"/>
        <end position="65"/>
    </location>
</feature>
<name>A0A917TAG8_9RHOB</name>
<dbReference type="InterPro" id="IPR011701">
    <property type="entry name" value="MFS"/>
</dbReference>
<comment type="caution">
    <text evidence="8">The sequence shown here is derived from an EMBL/GenBank/DDBJ whole genome shotgun (WGS) entry which is preliminary data.</text>
</comment>
<dbReference type="RefSeq" id="WP_051631003.1">
    <property type="nucleotide sequence ID" value="NZ_BMLF01000008.1"/>
</dbReference>
<feature type="transmembrane region" description="Helical" evidence="6">
    <location>
        <begin position="214"/>
        <end position="240"/>
    </location>
</feature>
<dbReference type="SUPFAM" id="SSF103473">
    <property type="entry name" value="MFS general substrate transporter"/>
    <property type="match status" value="1"/>
</dbReference>
<keyword evidence="9" id="KW-1185">Reference proteome</keyword>
<dbReference type="GO" id="GO:0022857">
    <property type="term" value="F:transmembrane transporter activity"/>
    <property type="evidence" value="ECO:0007669"/>
    <property type="project" value="InterPro"/>
</dbReference>
<evidence type="ECO:0000259" key="7">
    <source>
        <dbReference type="PROSITE" id="PS50850"/>
    </source>
</evidence>
<feature type="transmembrane region" description="Helical" evidence="6">
    <location>
        <begin position="15"/>
        <end position="38"/>
    </location>
</feature>
<dbReference type="PANTHER" id="PTHR43124:SF3">
    <property type="entry name" value="CHLORAMPHENICOL EFFLUX PUMP RV0191"/>
    <property type="match status" value="1"/>
</dbReference>
<reference evidence="8" key="1">
    <citation type="journal article" date="2014" name="Int. J. Syst. Evol. Microbiol.">
        <title>Complete genome sequence of Corynebacterium casei LMG S-19264T (=DSM 44701T), isolated from a smear-ripened cheese.</title>
        <authorList>
            <consortium name="US DOE Joint Genome Institute (JGI-PGF)"/>
            <person name="Walter F."/>
            <person name="Albersmeier A."/>
            <person name="Kalinowski J."/>
            <person name="Ruckert C."/>
        </authorList>
    </citation>
    <scope>NUCLEOTIDE SEQUENCE</scope>
    <source>
        <strain evidence="8">CGMCC 1.6293</strain>
    </source>
</reference>